<proteinExistence type="predicted"/>
<organism evidence="3">
    <name type="scientific">Anguilla anguilla</name>
    <name type="common">European freshwater eel</name>
    <name type="synonym">Muraena anguilla</name>
    <dbReference type="NCBI Taxonomy" id="7936"/>
    <lineage>
        <taxon>Eukaryota</taxon>
        <taxon>Metazoa</taxon>
        <taxon>Chordata</taxon>
        <taxon>Craniata</taxon>
        <taxon>Vertebrata</taxon>
        <taxon>Euteleostomi</taxon>
        <taxon>Actinopterygii</taxon>
        <taxon>Neopterygii</taxon>
        <taxon>Teleostei</taxon>
        <taxon>Anguilliformes</taxon>
        <taxon>Anguillidae</taxon>
        <taxon>Anguilla</taxon>
    </lineage>
</organism>
<dbReference type="FunFam" id="3.30.160.60:FF:000511">
    <property type="entry name" value="zinc finger protein 692 isoform X2"/>
    <property type="match status" value="1"/>
</dbReference>
<protein>
    <recommendedName>
        <fullName evidence="2">C2H2-type domain-containing protein</fullName>
    </recommendedName>
</protein>
<dbReference type="InterPro" id="IPR036236">
    <property type="entry name" value="Znf_C2H2_sf"/>
</dbReference>
<reference evidence="3" key="2">
    <citation type="journal article" date="2015" name="Fish Shellfish Immunol.">
        <title>Early steps in the European eel (Anguilla anguilla)-Vibrio vulnificus interaction in the gills: Role of the RtxA13 toxin.</title>
        <authorList>
            <person name="Callol A."/>
            <person name="Pajuelo D."/>
            <person name="Ebbesson L."/>
            <person name="Teles M."/>
            <person name="MacKenzie S."/>
            <person name="Amaro C."/>
        </authorList>
    </citation>
    <scope>NUCLEOTIDE SEQUENCE</scope>
</reference>
<evidence type="ECO:0000256" key="1">
    <source>
        <dbReference type="PROSITE-ProRule" id="PRU00042"/>
    </source>
</evidence>
<dbReference type="SUPFAM" id="SSF57667">
    <property type="entry name" value="beta-beta-alpha zinc fingers"/>
    <property type="match status" value="1"/>
</dbReference>
<dbReference type="InterPro" id="IPR013087">
    <property type="entry name" value="Znf_C2H2_type"/>
</dbReference>
<keyword evidence="1" id="KW-0863">Zinc-finger</keyword>
<dbReference type="PROSITE" id="PS00028">
    <property type="entry name" value="ZINC_FINGER_C2H2_1"/>
    <property type="match status" value="1"/>
</dbReference>
<dbReference type="EMBL" id="GBXM01096932">
    <property type="protein sequence ID" value="JAH11645.1"/>
    <property type="molecule type" value="Transcribed_RNA"/>
</dbReference>
<keyword evidence="1" id="KW-0479">Metal-binding</keyword>
<evidence type="ECO:0000313" key="3">
    <source>
        <dbReference type="EMBL" id="JAH11645.1"/>
    </source>
</evidence>
<dbReference type="AlphaFoldDB" id="A0A0E9Q5M3"/>
<feature type="domain" description="C2H2-type" evidence="2">
    <location>
        <begin position="11"/>
        <end position="40"/>
    </location>
</feature>
<sequence>MKYQHFHQKTFACSHPSCGKSFNFKKHLKEHEKLHSSESFLSTGNTQRGTG</sequence>
<reference evidence="3" key="1">
    <citation type="submission" date="2014-11" db="EMBL/GenBank/DDBJ databases">
        <authorList>
            <person name="Amaro Gonzalez C."/>
        </authorList>
    </citation>
    <scope>NUCLEOTIDE SEQUENCE</scope>
</reference>
<evidence type="ECO:0000259" key="2">
    <source>
        <dbReference type="PROSITE" id="PS50157"/>
    </source>
</evidence>
<dbReference type="PROSITE" id="PS50157">
    <property type="entry name" value="ZINC_FINGER_C2H2_2"/>
    <property type="match status" value="1"/>
</dbReference>
<name>A0A0E9Q5M3_ANGAN</name>
<keyword evidence="1" id="KW-0862">Zinc</keyword>
<dbReference type="GO" id="GO:0008270">
    <property type="term" value="F:zinc ion binding"/>
    <property type="evidence" value="ECO:0007669"/>
    <property type="project" value="UniProtKB-KW"/>
</dbReference>
<accession>A0A0E9Q5M3</accession>
<dbReference type="Gene3D" id="3.30.160.60">
    <property type="entry name" value="Classic Zinc Finger"/>
    <property type="match status" value="1"/>
</dbReference>